<evidence type="ECO:0000256" key="1">
    <source>
        <dbReference type="ARBA" id="ARBA00009571"/>
    </source>
</evidence>
<keyword evidence="4" id="KW-1185">Reference proteome</keyword>
<dbReference type="Pfam" id="PF05303">
    <property type="entry name" value="GSKIP_dom"/>
    <property type="match status" value="1"/>
</dbReference>
<proteinExistence type="inferred from homology"/>
<accession>A0ABY7EEH3</accession>
<name>A0ABY7EEH3_MYAAR</name>
<reference evidence="3" key="1">
    <citation type="submission" date="2022-11" db="EMBL/GenBank/DDBJ databases">
        <title>Centuries of genome instability and evolution in soft-shell clam transmissible cancer (bioRxiv).</title>
        <authorList>
            <person name="Hart S.F.M."/>
            <person name="Yonemitsu M.A."/>
            <person name="Giersch R.M."/>
            <person name="Beal B.F."/>
            <person name="Arriagada G."/>
            <person name="Davis B.W."/>
            <person name="Ostrander E.A."/>
            <person name="Goff S.P."/>
            <person name="Metzger M.J."/>
        </authorList>
    </citation>
    <scope>NUCLEOTIDE SEQUENCE</scope>
    <source>
        <strain evidence="3">MELC-2E11</strain>
        <tissue evidence="3">Siphon/mantle</tissue>
    </source>
</reference>
<dbReference type="SUPFAM" id="SSF103107">
    <property type="entry name" value="Hypothetical protein c14orf129, hspc210"/>
    <property type="match status" value="1"/>
</dbReference>
<dbReference type="InterPro" id="IPR023231">
    <property type="entry name" value="GSKIP_dom_sf"/>
</dbReference>
<dbReference type="InterPro" id="IPR037395">
    <property type="entry name" value="GSKIP"/>
</dbReference>
<sequence length="155" mass="17564">MQFVEPVCISDTYILENNGGEGGEFQTIKQPRWSIFSSLRPDLYSDTYFRPPGDTLIISMEFEVISSPRTQGPRSRSAETKECERYCVELSLNGFRLASRQYDSIDDGSGARYFETIYALLDSISLGYRNTFGDTLIQRLQGLENRKSPSLGEDS</sequence>
<protein>
    <submittedName>
        <fullName evidence="3">GSKIP-like protein</fullName>
    </submittedName>
</protein>
<organism evidence="3 4">
    <name type="scientific">Mya arenaria</name>
    <name type="common">Soft-shell clam</name>
    <dbReference type="NCBI Taxonomy" id="6604"/>
    <lineage>
        <taxon>Eukaryota</taxon>
        <taxon>Metazoa</taxon>
        <taxon>Spiralia</taxon>
        <taxon>Lophotrochozoa</taxon>
        <taxon>Mollusca</taxon>
        <taxon>Bivalvia</taxon>
        <taxon>Autobranchia</taxon>
        <taxon>Heteroconchia</taxon>
        <taxon>Euheterodonta</taxon>
        <taxon>Imparidentia</taxon>
        <taxon>Neoheterodontei</taxon>
        <taxon>Myida</taxon>
        <taxon>Myoidea</taxon>
        <taxon>Myidae</taxon>
        <taxon>Mya</taxon>
    </lineage>
</organism>
<dbReference type="InterPro" id="IPR007967">
    <property type="entry name" value="GSKIP_dom"/>
</dbReference>
<evidence type="ECO:0000259" key="2">
    <source>
        <dbReference type="Pfam" id="PF05303"/>
    </source>
</evidence>
<evidence type="ECO:0000313" key="3">
    <source>
        <dbReference type="EMBL" id="WAR07141.1"/>
    </source>
</evidence>
<gene>
    <name evidence="3" type="ORF">MAR_017099</name>
</gene>
<dbReference type="Proteomes" id="UP001164746">
    <property type="component" value="Chromosome 6"/>
</dbReference>
<comment type="similarity">
    <text evidence="1">Belongs to the GSKIP family.</text>
</comment>
<dbReference type="PANTHER" id="PTHR12490">
    <property type="entry name" value="GSK3B-INTERACTING PROTEIN"/>
    <property type="match status" value="1"/>
</dbReference>
<dbReference type="PANTHER" id="PTHR12490:SF4">
    <property type="entry name" value="GSK3B-INTERACTING PROTEIN"/>
    <property type="match status" value="1"/>
</dbReference>
<evidence type="ECO:0000313" key="4">
    <source>
        <dbReference type="Proteomes" id="UP001164746"/>
    </source>
</evidence>
<dbReference type="EMBL" id="CP111017">
    <property type="protein sequence ID" value="WAR07141.1"/>
    <property type="molecule type" value="Genomic_DNA"/>
</dbReference>
<dbReference type="Gene3D" id="3.30.2280.10">
    <property type="entry name" value="Hypothetical protein (hspc210)"/>
    <property type="match status" value="1"/>
</dbReference>
<feature type="domain" description="GSKIP" evidence="2">
    <location>
        <begin position="79"/>
        <end position="143"/>
    </location>
</feature>